<gene>
    <name evidence="3" type="ORF">DI487_06005</name>
</gene>
<dbReference type="PANTHER" id="PTHR34406:SF1">
    <property type="entry name" value="PROTEIN YCEI"/>
    <property type="match status" value="1"/>
</dbReference>
<keyword evidence="1" id="KW-0732">Signal</keyword>
<proteinExistence type="predicted"/>
<evidence type="ECO:0000259" key="2">
    <source>
        <dbReference type="SMART" id="SM00867"/>
    </source>
</evidence>
<accession>A0A2U8QTF3</accession>
<evidence type="ECO:0000313" key="3">
    <source>
        <dbReference type="EMBL" id="AWM13452.1"/>
    </source>
</evidence>
<dbReference type="InterPro" id="IPR036761">
    <property type="entry name" value="TTHA0802/YceI-like_sf"/>
</dbReference>
<dbReference type="Pfam" id="PF04264">
    <property type="entry name" value="YceI"/>
    <property type="match status" value="1"/>
</dbReference>
<dbReference type="PANTHER" id="PTHR34406">
    <property type="entry name" value="PROTEIN YCEI"/>
    <property type="match status" value="1"/>
</dbReference>
<dbReference type="Gene3D" id="2.40.128.110">
    <property type="entry name" value="Lipid/polyisoprenoid-binding, YceI-like"/>
    <property type="match status" value="1"/>
</dbReference>
<dbReference type="InterPro" id="IPR007372">
    <property type="entry name" value="Lipid/polyisoprenoid-bd_YceI"/>
</dbReference>
<protein>
    <submittedName>
        <fullName evidence="3">Polyisoprenoid-binding protein</fullName>
    </submittedName>
</protein>
<dbReference type="KEGG" id="fse:DI487_06005"/>
<dbReference type="SMART" id="SM00867">
    <property type="entry name" value="YceI"/>
    <property type="match status" value="1"/>
</dbReference>
<feature type="chain" id="PRO_5016065129" evidence="1">
    <location>
        <begin position="20"/>
        <end position="194"/>
    </location>
</feature>
<dbReference type="Proteomes" id="UP000245429">
    <property type="component" value="Chromosome"/>
</dbReference>
<sequence length="194" mass="21717">MKKLMTLVIAFTFVIAANAQTKTQTWNVDPYHSFLTFSIKHLGISFVDGKFDQYQGTLKMTGEDVTTTNFDFSIDVNSINTGVEARDGHLKSADFFDAAKYDKITFKQTSIKKIKKNKYRLTGDLTIKNVTKSVTFELVYGGKIDNDGFGNEKVGFQATTTINRFDFGVAYDPTGQAVAKEVQITVNLEFAKQK</sequence>
<evidence type="ECO:0000256" key="1">
    <source>
        <dbReference type="SAM" id="SignalP"/>
    </source>
</evidence>
<dbReference type="EMBL" id="CP029463">
    <property type="protein sequence ID" value="AWM13452.1"/>
    <property type="molecule type" value="Genomic_DNA"/>
</dbReference>
<keyword evidence="4" id="KW-1185">Reference proteome</keyword>
<evidence type="ECO:0000313" key="4">
    <source>
        <dbReference type="Proteomes" id="UP000245429"/>
    </source>
</evidence>
<organism evidence="3 4">
    <name type="scientific">Flavobacterium sediminis</name>
    <dbReference type="NCBI Taxonomy" id="2201181"/>
    <lineage>
        <taxon>Bacteria</taxon>
        <taxon>Pseudomonadati</taxon>
        <taxon>Bacteroidota</taxon>
        <taxon>Flavobacteriia</taxon>
        <taxon>Flavobacteriales</taxon>
        <taxon>Flavobacteriaceae</taxon>
        <taxon>Flavobacterium</taxon>
    </lineage>
</organism>
<dbReference type="SUPFAM" id="SSF101874">
    <property type="entry name" value="YceI-like"/>
    <property type="match status" value="1"/>
</dbReference>
<reference evidence="3 4" key="1">
    <citation type="submission" date="2018-05" db="EMBL/GenBank/DDBJ databases">
        <title>Flavobacterium sp. MEBiC07310.</title>
        <authorList>
            <person name="Baek K."/>
        </authorList>
    </citation>
    <scope>NUCLEOTIDE SEQUENCE [LARGE SCALE GENOMIC DNA]</scope>
    <source>
        <strain evidence="3 4">MEBiC07310</strain>
    </source>
</reference>
<dbReference type="AlphaFoldDB" id="A0A2U8QTF3"/>
<feature type="signal peptide" evidence="1">
    <location>
        <begin position="1"/>
        <end position="19"/>
    </location>
</feature>
<name>A0A2U8QTF3_9FLAO</name>
<dbReference type="RefSeq" id="WP_109568821.1">
    <property type="nucleotide sequence ID" value="NZ_CP029463.1"/>
</dbReference>
<feature type="domain" description="Lipid/polyisoprenoid-binding YceI-like" evidence="2">
    <location>
        <begin position="25"/>
        <end position="191"/>
    </location>
</feature>
<dbReference type="OrthoDB" id="9811006at2"/>